<dbReference type="GeneID" id="19487525"/>
<proteinExistence type="predicted"/>
<reference evidence="1 2" key="1">
    <citation type="submission" date="2014-03" db="EMBL/GenBank/DDBJ databases">
        <authorList>
            <person name="Bragg J."/>
            <person name="Dehn A."/>
            <person name="Hefner M."/>
            <person name="McHugh D."/>
            <person name="Petersen P."/>
            <person name="Zeba F."/>
            <person name="Zegers G.P."/>
            <person name="Page S.T."/>
            <person name="Bradley K.W."/>
            <person name="Clarke D.Q."/>
            <person name="Lewis M.F."/>
            <person name="Barker L.P."/>
            <person name="Bailey C."/>
            <person name="Asai D.J."/>
            <person name="Garber M.L."/>
            <person name="Bowman C.A."/>
            <person name="Russell D.A."/>
            <person name="Pope W.H."/>
            <person name="Jacobs-Sera D."/>
            <person name="Hendrix R.W."/>
            <person name="Hatfull G.F."/>
        </authorList>
    </citation>
    <scope>NUCLEOTIDE SEQUENCE [LARGE SCALE GENOMIC DNA]</scope>
</reference>
<dbReference type="RefSeq" id="YP_009031597.1">
    <property type="nucleotide sequence ID" value="NC_024138.1"/>
</dbReference>
<dbReference type="EMBL" id="KJ538721">
    <property type="protein sequence ID" value="AHY84161.1"/>
    <property type="molecule type" value="Genomic_DNA"/>
</dbReference>
<organism evidence="1 2">
    <name type="scientific">Mycobacterium phage MosMoris</name>
    <dbReference type="NCBI Taxonomy" id="1471542"/>
    <lineage>
        <taxon>Viruses</taxon>
        <taxon>Duplodnaviria</taxon>
        <taxon>Heunggongvirae</taxon>
        <taxon>Uroviricota</taxon>
        <taxon>Caudoviricetes</taxon>
        <taxon>Marvinvirus</taxon>
        <taxon>Marvinvirus mosmoris</taxon>
    </lineage>
</organism>
<evidence type="ECO:0000313" key="2">
    <source>
        <dbReference type="Proteomes" id="UP000024435"/>
    </source>
</evidence>
<sequence length="95" mass="10864">MQTRSTSEISRAQRRGWHLQRPWRACSVITGYERGPVKLTDDDHCGRGRRTVTLTVGDDADDTAIRKLNRELTEYGFELVGALTRWVSDEEAREG</sequence>
<dbReference type="Proteomes" id="UP000024435">
    <property type="component" value="Segment"/>
</dbReference>
<name>A0A023ZWH4_9CAUD</name>
<keyword evidence="2" id="KW-1185">Reference proteome</keyword>
<evidence type="ECO:0000313" key="1">
    <source>
        <dbReference type="EMBL" id="AHY84161.1"/>
    </source>
</evidence>
<accession>A0A023ZWH4</accession>
<gene>
    <name evidence="1" type="primary">87</name>
    <name evidence="1" type="ORF">PBI_MOSMORIS_87</name>
</gene>
<dbReference type="KEGG" id="vg:19487525"/>
<protein>
    <submittedName>
        <fullName evidence="1">Uncharacterized protein</fullName>
    </submittedName>
</protein>